<evidence type="ECO:0000256" key="2">
    <source>
        <dbReference type="ARBA" id="ARBA00022475"/>
    </source>
</evidence>
<evidence type="ECO:0000256" key="4">
    <source>
        <dbReference type="ARBA" id="ARBA00022679"/>
    </source>
</evidence>
<keyword evidence="5" id="KW-0472">Membrane</keyword>
<evidence type="ECO:0000256" key="5">
    <source>
        <dbReference type="ARBA" id="ARBA00023136"/>
    </source>
</evidence>
<dbReference type="Pfam" id="PF03279">
    <property type="entry name" value="Lip_A_acyltrans"/>
    <property type="match status" value="1"/>
</dbReference>
<evidence type="ECO:0000256" key="1">
    <source>
        <dbReference type="ARBA" id="ARBA00004533"/>
    </source>
</evidence>
<keyword evidence="4 7" id="KW-0808">Transferase</keyword>
<comment type="caution">
    <text evidence="7">The sequence shown here is derived from an EMBL/GenBank/DDBJ whole genome shotgun (WGS) entry which is preliminary data.</text>
</comment>
<dbReference type="EC" id="2.3.1.241" evidence="7"/>
<protein>
    <submittedName>
        <fullName evidence="7">KDO2-lipid IV(A) lauroyltransferase</fullName>
        <ecNumber evidence="7">2.3.1.-</ecNumber>
        <ecNumber evidence="7">2.3.1.241</ecNumber>
    </submittedName>
</protein>
<evidence type="ECO:0000313" key="8">
    <source>
        <dbReference type="Proteomes" id="UP001233360"/>
    </source>
</evidence>
<comment type="subcellular location">
    <subcellularLocation>
        <location evidence="1">Cell inner membrane</location>
    </subcellularLocation>
</comment>
<evidence type="ECO:0000313" key="7">
    <source>
        <dbReference type="EMBL" id="MDQ1210184.1"/>
    </source>
</evidence>
<sequence length="337" mass="38811">MTTSDSRSFMYRLLKFISRQPIQLSRLFARMLAGLVNTLKLTKTSRTIQLNLKITLPYLNDQQRERIIQNAIRNELTSYMEFFSIWGSSNQKNISRIHHVEGADFFHQAIAENKGIVLIVPHFGTWEIMNAWCAQYTDMTILYKPVKDKDADRFVREARSREQAKLVPTDESGVRQIFKALKQGGTTVILPDHTPNVGGEMVDYFGIPLASSNLSAKLIQKTKAKALFLYAIRNENHGFDMFIEPMDPSIYQGTDHDGTLVIHHAIEDLIRKYPDHYHWSYKRFKANPELDNLYTLNEEDALANVEQVRQANRERLNAATTYTTDDKILSAHSLNQT</sequence>
<dbReference type="InterPro" id="IPR004960">
    <property type="entry name" value="LipA_acyltrans"/>
</dbReference>
<dbReference type="PANTHER" id="PTHR30606:SF10">
    <property type="entry name" value="PHOSPHATIDYLINOSITOL MANNOSIDE ACYLTRANSFERASE"/>
    <property type="match status" value="1"/>
</dbReference>
<dbReference type="EC" id="2.3.1.-" evidence="7"/>
<keyword evidence="6 7" id="KW-0012">Acyltransferase</keyword>
<proteinExistence type="predicted"/>
<reference evidence="7 8" key="1">
    <citation type="submission" date="2023-07" db="EMBL/GenBank/DDBJ databases">
        <title>Functional and genomic diversity of the sorghum phyllosphere microbiome.</title>
        <authorList>
            <person name="Shade A."/>
        </authorList>
    </citation>
    <scope>NUCLEOTIDE SEQUENCE [LARGE SCALE GENOMIC DNA]</scope>
    <source>
        <strain evidence="7 8">SORGH_AS_0887</strain>
    </source>
</reference>
<gene>
    <name evidence="7" type="ORF">QE380_003107</name>
</gene>
<dbReference type="EMBL" id="JAUTBK010000002">
    <property type="protein sequence ID" value="MDQ1210184.1"/>
    <property type="molecule type" value="Genomic_DNA"/>
</dbReference>
<keyword evidence="3" id="KW-0997">Cell inner membrane</keyword>
<keyword evidence="8" id="KW-1185">Reference proteome</keyword>
<dbReference type="Proteomes" id="UP001233360">
    <property type="component" value="Unassembled WGS sequence"/>
</dbReference>
<dbReference type="PANTHER" id="PTHR30606">
    <property type="entry name" value="LIPID A BIOSYNTHESIS LAUROYL ACYLTRANSFERASE"/>
    <property type="match status" value="1"/>
</dbReference>
<evidence type="ECO:0000256" key="3">
    <source>
        <dbReference type="ARBA" id="ARBA00022519"/>
    </source>
</evidence>
<accession>A0ABU0V048</accession>
<dbReference type="RefSeq" id="WP_307004760.1">
    <property type="nucleotide sequence ID" value="NZ_JAUTBK010000002.1"/>
</dbReference>
<name>A0ABU0V048_ACIBI</name>
<organism evidence="7 8">
    <name type="scientific">Acinetobacter baylyi</name>
    <dbReference type="NCBI Taxonomy" id="202950"/>
    <lineage>
        <taxon>Bacteria</taxon>
        <taxon>Pseudomonadati</taxon>
        <taxon>Pseudomonadota</taxon>
        <taxon>Gammaproteobacteria</taxon>
        <taxon>Moraxellales</taxon>
        <taxon>Moraxellaceae</taxon>
        <taxon>Acinetobacter</taxon>
    </lineage>
</organism>
<evidence type="ECO:0000256" key="6">
    <source>
        <dbReference type="ARBA" id="ARBA00023315"/>
    </source>
</evidence>
<dbReference type="CDD" id="cd07984">
    <property type="entry name" value="LPLAT_LABLAT-like"/>
    <property type="match status" value="1"/>
</dbReference>
<dbReference type="GO" id="GO:0008913">
    <property type="term" value="F:Kdo2-lipid IVA acyltransferase activity"/>
    <property type="evidence" value="ECO:0007669"/>
    <property type="project" value="UniProtKB-EC"/>
</dbReference>
<dbReference type="PIRSF" id="PIRSF026649">
    <property type="entry name" value="MsbB"/>
    <property type="match status" value="1"/>
</dbReference>
<keyword evidence="2" id="KW-1003">Cell membrane</keyword>